<dbReference type="GO" id="GO:0005829">
    <property type="term" value="C:cytosol"/>
    <property type="evidence" value="ECO:0007669"/>
    <property type="project" value="TreeGrafter"/>
</dbReference>
<comment type="caution">
    <text evidence="2">The sequence shown here is derived from an EMBL/GenBank/DDBJ whole genome shotgun (WGS) entry which is preliminary data.</text>
</comment>
<reference evidence="3" key="1">
    <citation type="submission" date="2023-07" db="EMBL/GenBank/DDBJ databases">
        <authorList>
            <person name="Luz R."/>
            <person name="Cordeiro R."/>
            <person name="Fonseca A."/>
            <person name="Goncalves V."/>
        </authorList>
    </citation>
    <scope>NUCLEOTIDE SEQUENCE [LARGE SCALE GENOMIC DNA]</scope>
    <source>
        <strain evidence="3">BACA0444</strain>
    </source>
</reference>
<dbReference type="EMBL" id="JAVMIP010000010">
    <property type="protein sequence ID" value="MDS3861290.1"/>
    <property type="molecule type" value="Genomic_DNA"/>
</dbReference>
<dbReference type="Proteomes" id="UP001268256">
    <property type="component" value="Unassembled WGS sequence"/>
</dbReference>
<sequence length="250" mass="27949">MNRHSLRILLLQARNDPPTQQEELAEFSRYSGLRPEQFTILNGFDQAEFSPTVIQGHHALFIGGSSDASVLKPDLYPFVLPSQALILDCLEQRIPVFASCFGFQLAVEALGGRVILDRDHMEMGTYPIYLTPNAAADPLCQTLPSEFLAISGHQERALSLPPQAIHLAYSQLCPYHGFTLPGQPFYAFQFHPEVDRTDLIARISRYCDRYFENPDAWRELANSTQETPIANQLIGAFVDRILLSALAAEG</sequence>
<protein>
    <submittedName>
        <fullName evidence="2">Type 1 glutamine amidotransferase</fullName>
        <ecNumber evidence="2">3.4.-.-</ecNumber>
    </submittedName>
</protein>
<dbReference type="PANTHER" id="PTHR42695">
    <property type="entry name" value="GLUTAMINE AMIDOTRANSFERASE YLR126C-RELATED"/>
    <property type="match status" value="1"/>
</dbReference>
<evidence type="ECO:0000313" key="3">
    <source>
        <dbReference type="Proteomes" id="UP001268256"/>
    </source>
</evidence>
<evidence type="ECO:0000313" key="2">
    <source>
        <dbReference type="EMBL" id="MDS3861290.1"/>
    </source>
</evidence>
<proteinExistence type="predicted"/>
<dbReference type="InterPro" id="IPR029062">
    <property type="entry name" value="Class_I_gatase-like"/>
</dbReference>
<accession>A0AAE4FSE0</accession>
<dbReference type="InterPro" id="IPR017926">
    <property type="entry name" value="GATASE"/>
</dbReference>
<keyword evidence="3" id="KW-1185">Reference proteome</keyword>
<keyword evidence="2" id="KW-0315">Glutamine amidotransferase</keyword>
<dbReference type="GO" id="GO:0016787">
    <property type="term" value="F:hydrolase activity"/>
    <property type="evidence" value="ECO:0007669"/>
    <property type="project" value="UniProtKB-KW"/>
</dbReference>
<feature type="domain" description="Glutamine amidotransferase" evidence="1">
    <location>
        <begin position="85"/>
        <end position="197"/>
    </location>
</feature>
<dbReference type="PANTHER" id="PTHR42695:SF5">
    <property type="entry name" value="GLUTAMINE AMIDOTRANSFERASE YLR126C-RELATED"/>
    <property type="match status" value="1"/>
</dbReference>
<dbReference type="RefSeq" id="WP_322878533.1">
    <property type="nucleotide sequence ID" value="NZ_JAVMIP010000010.1"/>
</dbReference>
<gene>
    <name evidence="2" type="ORF">RIF25_10775</name>
</gene>
<keyword evidence="2" id="KW-0378">Hydrolase</keyword>
<evidence type="ECO:0000259" key="1">
    <source>
        <dbReference type="Pfam" id="PF00117"/>
    </source>
</evidence>
<name>A0AAE4FSE0_9CYAN</name>
<dbReference type="Gene3D" id="3.40.50.880">
    <property type="match status" value="1"/>
</dbReference>
<dbReference type="EC" id="3.4.-.-" evidence="2"/>
<dbReference type="InterPro" id="IPR044992">
    <property type="entry name" value="ChyE-like"/>
</dbReference>
<dbReference type="SUPFAM" id="SSF52317">
    <property type="entry name" value="Class I glutamine amidotransferase-like"/>
    <property type="match status" value="1"/>
</dbReference>
<organism evidence="2 3">
    <name type="scientific">Pseudocalidococcus azoricus BACA0444</name>
    <dbReference type="NCBI Taxonomy" id="2918990"/>
    <lineage>
        <taxon>Bacteria</taxon>
        <taxon>Bacillati</taxon>
        <taxon>Cyanobacteriota</taxon>
        <taxon>Cyanophyceae</taxon>
        <taxon>Acaryochloridales</taxon>
        <taxon>Thermosynechococcaceae</taxon>
        <taxon>Pseudocalidococcus</taxon>
        <taxon>Pseudocalidococcus azoricus</taxon>
    </lineage>
</organism>
<dbReference type="Pfam" id="PF00117">
    <property type="entry name" value="GATase"/>
    <property type="match status" value="1"/>
</dbReference>
<dbReference type="PROSITE" id="PS51273">
    <property type="entry name" value="GATASE_TYPE_1"/>
    <property type="match status" value="1"/>
</dbReference>
<dbReference type="AlphaFoldDB" id="A0AAE4FSE0"/>
<dbReference type="CDD" id="cd01741">
    <property type="entry name" value="GATase1_1"/>
    <property type="match status" value="1"/>
</dbReference>